<dbReference type="GO" id="GO:0006952">
    <property type="term" value="P:defense response"/>
    <property type="evidence" value="ECO:0007669"/>
    <property type="project" value="UniProtKB-KW"/>
</dbReference>
<dbReference type="Pfam" id="PF00931">
    <property type="entry name" value="NB-ARC"/>
    <property type="match status" value="1"/>
</dbReference>
<evidence type="ECO:0000313" key="10">
    <source>
        <dbReference type="EMBL" id="PRQ44726.1"/>
    </source>
</evidence>
<dbReference type="InterPro" id="IPR042197">
    <property type="entry name" value="Apaf_helical"/>
</dbReference>
<reference evidence="10 11" key="1">
    <citation type="journal article" date="2018" name="Nat. Genet.">
        <title>The Rosa genome provides new insights in the design of modern roses.</title>
        <authorList>
            <person name="Bendahmane M."/>
        </authorList>
    </citation>
    <scope>NUCLEOTIDE SEQUENCE [LARGE SCALE GENOMIC DNA]</scope>
    <source>
        <strain evidence="11">cv. Old Blush</strain>
    </source>
</reference>
<evidence type="ECO:0000259" key="9">
    <source>
        <dbReference type="Pfam" id="PF23598"/>
    </source>
</evidence>
<accession>A0A2P6RE75</accession>
<dbReference type="Gene3D" id="3.40.50.300">
    <property type="entry name" value="P-loop containing nucleotide triphosphate hydrolases"/>
    <property type="match status" value="1"/>
</dbReference>
<keyword evidence="2" id="KW-0547">Nucleotide-binding</keyword>
<dbReference type="InterPro" id="IPR032675">
    <property type="entry name" value="LRR_dom_sf"/>
</dbReference>
<dbReference type="InterPro" id="IPR055414">
    <property type="entry name" value="LRR_R13L4/SHOC2-like"/>
</dbReference>
<keyword evidence="1" id="KW-0677">Repeat</keyword>
<dbReference type="Pfam" id="PF23559">
    <property type="entry name" value="WHD_DRP"/>
    <property type="match status" value="1"/>
</dbReference>
<dbReference type="PRINTS" id="PR00364">
    <property type="entry name" value="DISEASERSIST"/>
</dbReference>
<dbReference type="GO" id="GO:0016787">
    <property type="term" value="F:hydrolase activity"/>
    <property type="evidence" value="ECO:0007669"/>
    <property type="project" value="UniProtKB-KW"/>
</dbReference>
<feature type="domain" description="Disease resistance R13L4/SHOC-2-like LRR" evidence="9">
    <location>
        <begin position="563"/>
        <end position="669"/>
    </location>
</feature>
<dbReference type="PANTHER" id="PTHR36766">
    <property type="entry name" value="PLANT BROAD-SPECTRUM MILDEW RESISTANCE PROTEIN RPW8"/>
    <property type="match status" value="1"/>
</dbReference>
<dbReference type="FunFam" id="3.40.50.300:FF:001091">
    <property type="entry name" value="Probable disease resistance protein At1g61300"/>
    <property type="match status" value="1"/>
</dbReference>
<dbReference type="PANTHER" id="PTHR36766:SF61">
    <property type="entry name" value="NB-ARC DOMAIN DISEASE RESISTANCE PROTEIN"/>
    <property type="match status" value="1"/>
</dbReference>
<dbReference type="Gene3D" id="1.20.5.4130">
    <property type="match status" value="1"/>
</dbReference>
<dbReference type="Gene3D" id="1.10.8.430">
    <property type="entry name" value="Helical domain of apoptotic protease-activating factors"/>
    <property type="match status" value="1"/>
</dbReference>
<dbReference type="AlphaFoldDB" id="A0A2P6RE75"/>
<protein>
    <submittedName>
        <fullName evidence="10">Putative P-loop containing nucleoside triphosphate hydrolase, leucine-rich repeat domain, L</fullName>
    </submittedName>
</protein>
<dbReference type="SUPFAM" id="SSF52058">
    <property type="entry name" value="L domain-like"/>
    <property type="match status" value="1"/>
</dbReference>
<feature type="domain" description="Disease resistance N-terminal" evidence="7">
    <location>
        <begin position="10"/>
        <end position="97"/>
    </location>
</feature>
<dbReference type="Pfam" id="PF23598">
    <property type="entry name" value="LRR_14"/>
    <property type="match status" value="1"/>
</dbReference>
<dbReference type="GO" id="GO:0051707">
    <property type="term" value="P:response to other organism"/>
    <property type="evidence" value="ECO:0007669"/>
    <property type="project" value="UniProtKB-ARBA"/>
</dbReference>
<dbReference type="InterPro" id="IPR002182">
    <property type="entry name" value="NB-ARC"/>
</dbReference>
<dbReference type="Gramene" id="PRQ44726">
    <property type="protein sequence ID" value="PRQ44726"/>
    <property type="gene ID" value="RchiOBHm_Chr3g0482391"/>
</dbReference>
<organism evidence="10 11">
    <name type="scientific">Rosa chinensis</name>
    <name type="common">China rose</name>
    <dbReference type="NCBI Taxonomy" id="74649"/>
    <lineage>
        <taxon>Eukaryota</taxon>
        <taxon>Viridiplantae</taxon>
        <taxon>Streptophyta</taxon>
        <taxon>Embryophyta</taxon>
        <taxon>Tracheophyta</taxon>
        <taxon>Spermatophyta</taxon>
        <taxon>Magnoliopsida</taxon>
        <taxon>eudicotyledons</taxon>
        <taxon>Gunneridae</taxon>
        <taxon>Pentapetalae</taxon>
        <taxon>rosids</taxon>
        <taxon>fabids</taxon>
        <taxon>Rosales</taxon>
        <taxon>Rosaceae</taxon>
        <taxon>Rosoideae</taxon>
        <taxon>Rosoideae incertae sedis</taxon>
        <taxon>Rosa</taxon>
    </lineage>
</organism>
<dbReference type="InterPro" id="IPR058922">
    <property type="entry name" value="WHD_DRP"/>
</dbReference>
<keyword evidence="4" id="KW-0067">ATP-binding</keyword>
<dbReference type="Gene3D" id="3.80.10.10">
    <property type="entry name" value="Ribonuclease Inhibitor"/>
    <property type="match status" value="1"/>
</dbReference>
<keyword evidence="5" id="KW-0175">Coiled coil</keyword>
<dbReference type="OMA" id="IAYDEIC"/>
<dbReference type="EMBL" id="PDCK01000041">
    <property type="protein sequence ID" value="PRQ44726.1"/>
    <property type="molecule type" value="Genomic_DNA"/>
</dbReference>
<dbReference type="Pfam" id="PF18052">
    <property type="entry name" value="Rx_N"/>
    <property type="match status" value="1"/>
</dbReference>
<evidence type="ECO:0000259" key="7">
    <source>
        <dbReference type="Pfam" id="PF18052"/>
    </source>
</evidence>
<dbReference type="InterPro" id="IPR038005">
    <property type="entry name" value="RX-like_CC"/>
</dbReference>
<feature type="coiled-coil region" evidence="5">
    <location>
        <begin position="34"/>
        <end position="85"/>
    </location>
</feature>
<sequence length="689" mass="79141">MAELVVDLSSRLTERLGSLAYNEICLAWGVKTDLQKLERTMSTIKSVLFDAEEKQVSDKGVQSWLRQVKDVFRDAEDVLDEFECEALKREVVKTYYSTARKVRRFFSSSNPIAFRLRVGHEIIEIRGRLDELIANKAIFDHLTDHHDHDRNVRSVNVRRENMTHSFIPASEVIGRDSDREVIVDLLMPKAVDQQSGNSQSVVSVIPIVGIGGLGKTTLAKLVYNDERVKGHFDLRMWVSVSVDFDIHRLMEKILSSALGTEVSEKMSVDQLQAKLRESLKDKKYLLVLDDVWNEDRSQWSDLRNLLIDGIKLGSKILVTTRNHSVASIMGTLPTYKLDGLSYEHCLSLFTKCAFKEGDEKRLSHLFEIGKEIVKKCVGAPLAVRTLGSQLFSEADERRWKLVRDSKIWELEREGSGHILPALRLSYTQLPSYLKPCLSYCAYLRHQAIRCSSLDLIHCWMAHGILQSRDNENMEMEDVGEQYFKELWARSFFENVKIVEDNYDIHYEFSMHDLIYDLVRSIGQDEWSVVDSGTKGIVENVRHLSFFEFDNKLMVSTMLQKLKKVRSIYTIEKAPIDESFLDTCFSKFKYLRVLRFDGLPLNLKELPSSIGTLKHLRYMYLETGEMTKLPNAICKLQSLQALTFGVCENIQELPRDMSNLISLRLLSMTTKEACFQDNGLSCCIADFDIS</sequence>
<dbReference type="SUPFAM" id="SSF52540">
    <property type="entry name" value="P-loop containing nucleoside triphosphate hydrolases"/>
    <property type="match status" value="1"/>
</dbReference>
<name>A0A2P6RE75_ROSCH</name>
<evidence type="ECO:0000313" key="11">
    <source>
        <dbReference type="Proteomes" id="UP000238479"/>
    </source>
</evidence>
<dbReference type="GO" id="GO:0043531">
    <property type="term" value="F:ADP binding"/>
    <property type="evidence" value="ECO:0007669"/>
    <property type="project" value="InterPro"/>
</dbReference>
<evidence type="ECO:0000259" key="8">
    <source>
        <dbReference type="Pfam" id="PF23559"/>
    </source>
</evidence>
<dbReference type="Proteomes" id="UP000238479">
    <property type="component" value="Chromosome 3"/>
</dbReference>
<evidence type="ECO:0000256" key="1">
    <source>
        <dbReference type="ARBA" id="ARBA00022737"/>
    </source>
</evidence>
<feature type="domain" description="NB-ARC" evidence="6">
    <location>
        <begin position="202"/>
        <end position="356"/>
    </location>
</feature>
<gene>
    <name evidence="10" type="ORF">RchiOBHm_Chr3g0482391</name>
</gene>
<dbReference type="GO" id="GO:0005524">
    <property type="term" value="F:ATP binding"/>
    <property type="evidence" value="ECO:0007669"/>
    <property type="project" value="UniProtKB-KW"/>
</dbReference>
<keyword evidence="3" id="KW-0611">Plant defense</keyword>
<evidence type="ECO:0000256" key="2">
    <source>
        <dbReference type="ARBA" id="ARBA00022741"/>
    </source>
</evidence>
<proteinExistence type="predicted"/>
<evidence type="ECO:0000256" key="5">
    <source>
        <dbReference type="SAM" id="Coils"/>
    </source>
</evidence>
<dbReference type="CDD" id="cd14798">
    <property type="entry name" value="RX-CC_like"/>
    <property type="match status" value="1"/>
</dbReference>
<keyword evidence="10" id="KW-0378">Hydrolase</keyword>
<dbReference type="InterPro" id="IPR027417">
    <property type="entry name" value="P-loop_NTPase"/>
</dbReference>
<evidence type="ECO:0000256" key="4">
    <source>
        <dbReference type="ARBA" id="ARBA00022840"/>
    </source>
</evidence>
<comment type="caution">
    <text evidence="10">The sequence shown here is derived from an EMBL/GenBank/DDBJ whole genome shotgun (WGS) entry which is preliminary data.</text>
</comment>
<dbReference type="InterPro" id="IPR041118">
    <property type="entry name" value="Rx_N"/>
</dbReference>
<evidence type="ECO:0000259" key="6">
    <source>
        <dbReference type="Pfam" id="PF00931"/>
    </source>
</evidence>
<feature type="domain" description="Disease resistance protein winged helix" evidence="8">
    <location>
        <begin position="453"/>
        <end position="518"/>
    </location>
</feature>
<keyword evidence="11" id="KW-1185">Reference proteome</keyword>
<evidence type="ECO:0000256" key="3">
    <source>
        <dbReference type="ARBA" id="ARBA00022821"/>
    </source>
</evidence>